<comment type="caution">
    <text evidence="1">The sequence shown here is derived from an EMBL/GenBank/DDBJ whole genome shotgun (WGS) entry which is preliminary data.</text>
</comment>
<dbReference type="STRING" id="1666911.HLUCCA11_11450"/>
<accession>A0A0P7YYD9</accession>
<dbReference type="Proteomes" id="UP000050465">
    <property type="component" value="Unassembled WGS sequence"/>
</dbReference>
<evidence type="ECO:0000313" key="2">
    <source>
        <dbReference type="Proteomes" id="UP000050465"/>
    </source>
</evidence>
<dbReference type="PANTHER" id="PTHR34796">
    <property type="entry name" value="EXPRESSED PROTEIN"/>
    <property type="match status" value="1"/>
</dbReference>
<dbReference type="PANTHER" id="PTHR34796:SF1">
    <property type="entry name" value="EXPRESSED PROTEIN"/>
    <property type="match status" value="1"/>
</dbReference>
<dbReference type="AlphaFoldDB" id="A0A0P7YYD9"/>
<dbReference type="InterPro" id="IPR023203">
    <property type="entry name" value="TTHA0068_sf"/>
</dbReference>
<dbReference type="Pfam" id="PF03745">
    <property type="entry name" value="DUF309"/>
    <property type="match status" value="1"/>
</dbReference>
<dbReference type="InterPro" id="IPR005500">
    <property type="entry name" value="DUF309"/>
</dbReference>
<dbReference type="SUPFAM" id="SSF140663">
    <property type="entry name" value="TTHA0068-like"/>
    <property type="match status" value="1"/>
</dbReference>
<proteinExistence type="predicted"/>
<name>A0A0P7YYD9_9CYAN</name>
<protein>
    <submittedName>
        <fullName evidence="1">DUF309 domain protein YpuF</fullName>
    </submittedName>
</protein>
<dbReference type="PATRIC" id="fig|1666911.3.peg.514"/>
<gene>
    <name evidence="1" type="primary">ypuF</name>
    <name evidence="1" type="ORF">HLUCCA11_11450</name>
</gene>
<organism evidence="1 2">
    <name type="scientific">Phormidesmis priestleyi Ana</name>
    <dbReference type="NCBI Taxonomy" id="1666911"/>
    <lineage>
        <taxon>Bacteria</taxon>
        <taxon>Bacillati</taxon>
        <taxon>Cyanobacteriota</taxon>
        <taxon>Cyanophyceae</taxon>
        <taxon>Leptolyngbyales</taxon>
        <taxon>Leptolyngbyaceae</taxon>
        <taxon>Phormidesmis</taxon>
    </lineage>
</organism>
<evidence type="ECO:0000313" key="1">
    <source>
        <dbReference type="EMBL" id="KPQ35297.1"/>
    </source>
</evidence>
<reference evidence="1 2" key="1">
    <citation type="submission" date="2015-09" db="EMBL/GenBank/DDBJ databases">
        <title>Identification and resolution of microdiversity through metagenomic sequencing of parallel consortia.</title>
        <authorList>
            <person name="Nelson W.C."/>
            <person name="Romine M.F."/>
            <person name="Lindemann S.R."/>
        </authorList>
    </citation>
    <scope>NUCLEOTIDE SEQUENCE [LARGE SCALE GENOMIC DNA]</scope>
    <source>
        <strain evidence="1">Ana</strain>
    </source>
</reference>
<sequence>MPTPNANNLPADDRFAIPDLFSRGISEFNAQAFYACHDTLEAIWMEAETAEKSFYQGILQVAVAFYHLGNLNWRGGAILLGEGINRLQRFEPSYREIAVDDLVDQAVEWLDLVQSAGPEGLAALMENPPCQIPQIRWKIHNPKD</sequence>
<dbReference type="EMBL" id="LJZR01000013">
    <property type="protein sequence ID" value="KPQ35297.1"/>
    <property type="molecule type" value="Genomic_DNA"/>
</dbReference>
<dbReference type="Gene3D" id="1.10.3450.10">
    <property type="entry name" value="TTHA0068-like"/>
    <property type="match status" value="1"/>
</dbReference>